<name>A0A2J0PS34_9ENTR</name>
<dbReference type="EMBL" id="NEEW01000022">
    <property type="protein sequence ID" value="PJD77918.1"/>
    <property type="molecule type" value="Genomic_DNA"/>
</dbReference>
<proteinExistence type="predicted"/>
<accession>A0A2J0PS34</accession>
<comment type="caution">
    <text evidence="1">The sequence shown here is derived from an EMBL/GenBank/DDBJ whole genome shotgun (WGS) entry which is preliminary data.</text>
</comment>
<dbReference type="AlphaFoldDB" id="A0A2J0PS34"/>
<protein>
    <submittedName>
        <fullName evidence="1">Uncharacterized protein</fullName>
    </submittedName>
</protein>
<evidence type="ECO:0000313" key="2">
    <source>
        <dbReference type="Proteomes" id="UP000229974"/>
    </source>
</evidence>
<gene>
    <name evidence="1" type="ORF">B9Q30_25445</name>
</gene>
<reference evidence="1 2" key="1">
    <citation type="journal article" date="2017" name="J. Antimicrob. Chemother.">
        <title>Characterization of the population structure, drug resistance mechanisms and plasmids of the community-associated Enterobacter cloacae complex in China.</title>
        <authorList>
            <person name="Zhou K."/>
            <person name="Yu W."/>
            <person name="Cao X."/>
            <person name="Shen P."/>
            <person name="Lu H."/>
            <person name="Luo Q."/>
            <person name="Rossen J.W.A."/>
            <person name="Xiao Y."/>
        </authorList>
    </citation>
    <scope>NUCLEOTIDE SEQUENCE [LARGE SCALE GENOMIC DNA]</scope>
    <source>
        <strain evidence="1 2">ECC904</strain>
    </source>
</reference>
<dbReference type="Proteomes" id="UP000229974">
    <property type="component" value="Unassembled WGS sequence"/>
</dbReference>
<sequence length="157" mass="17569">MRDTMVTVNNTPIHLSDLNDAFLAVDSAKLECDGHTLMLSHALMEAKIPHLRFLGKVTVKGCDFVLPPHLWLQIDGFTVDYRLRMWINLFCGPDKASGAPHGIFSSLHYPKHHYEPLRPAPCNLLAPNLLDLITDGFASKICIPESTLAWYSTGQMK</sequence>
<organism evidence="1 2">
    <name type="scientific">Enterobacter hormaechei</name>
    <dbReference type="NCBI Taxonomy" id="158836"/>
    <lineage>
        <taxon>Bacteria</taxon>
        <taxon>Pseudomonadati</taxon>
        <taxon>Pseudomonadota</taxon>
        <taxon>Gammaproteobacteria</taxon>
        <taxon>Enterobacterales</taxon>
        <taxon>Enterobacteriaceae</taxon>
        <taxon>Enterobacter</taxon>
        <taxon>Enterobacter cloacae complex</taxon>
    </lineage>
</organism>
<evidence type="ECO:0000313" key="1">
    <source>
        <dbReference type="EMBL" id="PJD77918.1"/>
    </source>
</evidence>